<keyword evidence="8" id="KW-1185">Reference proteome</keyword>
<dbReference type="eggNOG" id="COG3258">
    <property type="taxonomic scope" value="Bacteria"/>
</dbReference>
<keyword evidence="2 4" id="KW-0479">Metal-binding</keyword>
<evidence type="ECO:0000256" key="2">
    <source>
        <dbReference type="ARBA" id="ARBA00022723"/>
    </source>
</evidence>
<dbReference type="GO" id="GO:0020037">
    <property type="term" value="F:heme binding"/>
    <property type="evidence" value="ECO:0007669"/>
    <property type="project" value="InterPro"/>
</dbReference>
<accession>W0EVZ7</accession>
<gene>
    <name evidence="7" type="ORF">NIASO_07020</name>
</gene>
<keyword evidence="1 4" id="KW-0349">Heme</keyword>
<dbReference type="Gene3D" id="1.10.760.10">
    <property type="entry name" value="Cytochrome c-like domain"/>
    <property type="match status" value="2"/>
</dbReference>
<dbReference type="InterPro" id="IPR051459">
    <property type="entry name" value="Cytochrome_c-type_DH"/>
</dbReference>
<dbReference type="Pfam" id="PF21342">
    <property type="entry name" value="SoxA-TsdA_cyt-c"/>
    <property type="match status" value="1"/>
</dbReference>
<feature type="domain" description="Cytochrome c" evidence="6">
    <location>
        <begin position="181"/>
        <end position="271"/>
    </location>
</feature>
<dbReference type="GO" id="GO:0009055">
    <property type="term" value="F:electron transfer activity"/>
    <property type="evidence" value="ECO:0007669"/>
    <property type="project" value="InterPro"/>
</dbReference>
<dbReference type="STRING" id="929713.NIASO_07020"/>
<dbReference type="InterPro" id="IPR036909">
    <property type="entry name" value="Cyt_c-like_dom_sf"/>
</dbReference>
<organism evidence="7 8">
    <name type="scientific">Niabella soli DSM 19437</name>
    <dbReference type="NCBI Taxonomy" id="929713"/>
    <lineage>
        <taxon>Bacteria</taxon>
        <taxon>Pseudomonadati</taxon>
        <taxon>Bacteroidota</taxon>
        <taxon>Chitinophagia</taxon>
        <taxon>Chitinophagales</taxon>
        <taxon>Chitinophagaceae</taxon>
        <taxon>Niabella</taxon>
    </lineage>
</organism>
<evidence type="ECO:0000259" key="6">
    <source>
        <dbReference type="PROSITE" id="PS51007"/>
    </source>
</evidence>
<sequence length="323" mass="35765">MKGPGAVVLVIAVIMAIRIVPYKKQGGAGGRSNNKKEFTWQPPDTMQLSFSEKDALVRYGKDLIAHTSLYLGPKGKIAAVTNGMNCQNCHLNAGTKQWGNNYSAVASTYPKFRERSGTEENSYKRVNDCFQRSLNGFALDTDSHEMQAIVAYINWVGKEVPKGVVPKGSGIKTPAFMQRAADPGRGENIYAQHCRRCHGPEGEGVSNADGSGYLYPPLWGKHSYTTAAGLYRLTRLAGYVRENMPFDASATIRRLTDEEAWDVAAFINAQPRPVKVFKEDWPDIAGKPVDYPFGPYADSFSEQQHKYGPFGPIQLTRKKKSFI</sequence>
<evidence type="ECO:0000313" key="8">
    <source>
        <dbReference type="Proteomes" id="UP000003586"/>
    </source>
</evidence>
<keyword evidence="5" id="KW-0812">Transmembrane</keyword>
<feature type="transmembrane region" description="Helical" evidence="5">
    <location>
        <begin position="6"/>
        <end position="22"/>
    </location>
</feature>
<dbReference type="RefSeq" id="WP_008585054.1">
    <property type="nucleotide sequence ID" value="NZ_CP007035.1"/>
</dbReference>
<dbReference type="PANTHER" id="PTHR35008:SF9">
    <property type="entry name" value="CYTOCHROME C DOMAIN-CONTAINING PROTEIN"/>
    <property type="match status" value="1"/>
</dbReference>
<proteinExistence type="predicted"/>
<reference evidence="7 8" key="1">
    <citation type="submission" date="2013-12" db="EMBL/GenBank/DDBJ databases">
        <authorList>
            <consortium name="DOE Joint Genome Institute"/>
            <person name="Eisen J."/>
            <person name="Huntemann M."/>
            <person name="Han J."/>
            <person name="Chen A."/>
            <person name="Kyrpides N."/>
            <person name="Mavromatis K."/>
            <person name="Markowitz V."/>
            <person name="Palaniappan K."/>
            <person name="Ivanova N."/>
            <person name="Schaumberg A."/>
            <person name="Pati A."/>
            <person name="Liolios K."/>
            <person name="Nordberg H.P."/>
            <person name="Cantor M.N."/>
            <person name="Hua S.X."/>
            <person name="Woyke T."/>
        </authorList>
    </citation>
    <scope>NUCLEOTIDE SEQUENCE [LARGE SCALE GENOMIC DNA]</scope>
    <source>
        <strain evidence="8">DSM 19437</strain>
    </source>
</reference>
<dbReference type="PROSITE" id="PS51007">
    <property type="entry name" value="CYTC"/>
    <property type="match status" value="1"/>
</dbReference>
<dbReference type="Pfam" id="PF00034">
    <property type="entry name" value="Cytochrom_C"/>
    <property type="match status" value="1"/>
</dbReference>
<keyword evidence="5" id="KW-0472">Membrane</keyword>
<name>W0EVZ7_9BACT</name>
<evidence type="ECO:0000256" key="1">
    <source>
        <dbReference type="ARBA" id="ARBA00022617"/>
    </source>
</evidence>
<protein>
    <submittedName>
        <fullName evidence="7">Cytochrome C</fullName>
    </submittedName>
</protein>
<dbReference type="HOGENOM" id="CLU_058582_0_0_10"/>
<keyword evidence="3 4" id="KW-0408">Iron</keyword>
<dbReference type="EMBL" id="CP007035">
    <property type="protein sequence ID" value="AHF14977.1"/>
    <property type="molecule type" value="Genomic_DNA"/>
</dbReference>
<dbReference type="KEGG" id="nso:NIASO_07020"/>
<dbReference type="PANTHER" id="PTHR35008">
    <property type="entry name" value="BLL4482 PROTEIN-RELATED"/>
    <property type="match status" value="1"/>
</dbReference>
<dbReference type="Proteomes" id="UP000003586">
    <property type="component" value="Chromosome"/>
</dbReference>
<evidence type="ECO:0000256" key="4">
    <source>
        <dbReference type="PROSITE-ProRule" id="PRU00433"/>
    </source>
</evidence>
<keyword evidence="5" id="KW-1133">Transmembrane helix</keyword>
<dbReference type="InterPro" id="IPR009056">
    <property type="entry name" value="Cyt_c-like_dom"/>
</dbReference>
<evidence type="ECO:0000256" key="5">
    <source>
        <dbReference type="SAM" id="Phobius"/>
    </source>
</evidence>
<evidence type="ECO:0000313" key="7">
    <source>
        <dbReference type="EMBL" id="AHF14977.1"/>
    </source>
</evidence>
<dbReference type="SUPFAM" id="SSF46626">
    <property type="entry name" value="Cytochrome c"/>
    <property type="match status" value="2"/>
</dbReference>
<dbReference type="GO" id="GO:0046872">
    <property type="term" value="F:metal ion binding"/>
    <property type="evidence" value="ECO:0007669"/>
    <property type="project" value="UniProtKB-KW"/>
</dbReference>
<dbReference type="AlphaFoldDB" id="W0EVZ7"/>
<evidence type="ECO:0000256" key="3">
    <source>
        <dbReference type="ARBA" id="ARBA00023004"/>
    </source>
</evidence>